<evidence type="ECO:0000313" key="4">
    <source>
        <dbReference type="Proteomes" id="UP000434957"/>
    </source>
</evidence>
<reference evidence="3 4" key="1">
    <citation type="submission" date="2018-08" db="EMBL/GenBank/DDBJ databases">
        <title>Genomic investigation of the strawberry pathogen Phytophthora fragariae indicates pathogenicity is determined by transcriptional variation in three key races.</title>
        <authorList>
            <person name="Adams T.M."/>
            <person name="Armitage A.D."/>
            <person name="Sobczyk M.K."/>
            <person name="Bates H.J."/>
            <person name="Dunwell J.M."/>
            <person name="Nellist C.F."/>
            <person name="Harrison R.J."/>
        </authorList>
    </citation>
    <scope>NUCLEOTIDE SEQUENCE [LARGE SCALE GENOMIC DNA]</scope>
    <source>
        <strain evidence="3 4">SCRP333</strain>
    </source>
</reference>
<evidence type="ECO:0000259" key="2">
    <source>
        <dbReference type="PROSITE" id="PS50222"/>
    </source>
</evidence>
<sequence>MDIVQASFQASFDSRVERLGDVDLADLRVIFRYFDTDGDGAVSADQGCRMFALVEAAALVLGLDVNATQVRELGEVYLNEFIKIVDSHVQTPAPVPAAAAEASEADVMEPPIVEGETPAQPVTSAGETERKLRNEKVLEDEWKLLDSYRRGRVSMQELRLFLASVQSTLSLDDTERFLETYGNAIEYEAGEELELTKEGFLKFRHEYTPKKVALSEEDASSDEDDERELTGHTGVLGQRAPEIGPSDVSQAANGVNDAPAMRLPSRHAERGPSNDTQSASDHMLSSRDHEFVVNPDELVESDESDEEAAAGNNDQLLVTDVGHDTARS</sequence>
<feature type="compositionally biased region" description="Acidic residues" evidence="1">
    <location>
        <begin position="215"/>
        <end position="227"/>
    </location>
</feature>
<dbReference type="Gene3D" id="1.10.238.10">
    <property type="entry name" value="EF-hand"/>
    <property type="match status" value="1"/>
</dbReference>
<evidence type="ECO:0000313" key="3">
    <source>
        <dbReference type="EMBL" id="KAE9338722.1"/>
    </source>
</evidence>
<accession>A0A6A4F8H3</accession>
<name>A0A6A4F8H3_9STRA</name>
<protein>
    <recommendedName>
        <fullName evidence="2">EF-hand domain-containing protein</fullName>
    </recommendedName>
</protein>
<dbReference type="Proteomes" id="UP000434957">
    <property type="component" value="Unassembled WGS sequence"/>
</dbReference>
<dbReference type="GO" id="GO:0005509">
    <property type="term" value="F:calcium ion binding"/>
    <property type="evidence" value="ECO:0007669"/>
    <property type="project" value="InterPro"/>
</dbReference>
<dbReference type="InterPro" id="IPR002048">
    <property type="entry name" value="EF_hand_dom"/>
</dbReference>
<dbReference type="AlphaFoldDB" id="A0A6A4F8H3"/>
<dbReference type="EMBL" id="QXFT01000652">
    <property type="protein sequence ID" value="KAE9338722.1"/>
    <property type="molecule type" value="Genomic_DNA"/>
</dbReference>
<dbReference type="InterPro" id="IPR011992">
    <property type="entry name" value="EF-hand-dom_pair"/>
</dbReference>
<organism evidence="3 4">
    <name type="scientific">Phytophthora rubi</name>
    <dbReference type="NCBI Taxonomy" id="129364"/>
    <lineage>
        <taxon>Eukaryota</taxon>
        <taxon>Sar</taxon>
        <taxon>Stramenopiles</taxon>
        <taxon>Oomycota</taxon>
        <taxon>Peronosporomycetes</taxon>
        <taxon>Peronosporales</taxon>
        <taxon>Peronosporaceae</taxon>
        <taxon>Phytophthora</taxon>
    </lineage>
</organism>
<feature type="compositionally biased region" description="Acidic residues" evidence="1">
    <location>
        <begin position="297"/>
        <end position="308"/>
    </location>
</feature>
<feature type="domain" description="EF-hand" evidence="2">
    <location>
        <begin position="133"/>
        <end position="168"/>
    </location>
</feature>
<comment type="caution">
    <text evidence="3">The sequence shown here is derived from an EMBL/GenBank/DDBJ whole genome shotgun (WGS) entry which is preliminary data.</text>
</comment>
<dbReference type="SUPFAM" id="SSF47473">
    <property type="entry name" value="EF-hand"/>
    <property type="match status" value="1"/>
</dbReference>
<feature type="domain" description="EF-hand" evidence="2">
    <location>
        <begin position="22"/>
        <end position="57"/>
    </location>
</feature>
<feature type="region of interest" description="Disordered" evidence="1">
    <location>
        <begin position="213"/>
        <end position="328"/>
    </location>
</feature>
<dbReference type="PROSITE" id="PS50222">
    <property type="entry name" value="EF_HAND_2"/>
    <property type="match status" value="2"/>
</dbReference>
<proteinExistence type="predicted"/>
<keyword evidence="4" id="KW-1185">Reference proteome</keyword>
<evidence type="ECO:0000256" key="1">
    <source>
        <dbReference type="SAM" id="MobiDB-lite"/>
    </source>
</evidence>
<gene>
    <name evidence="3" type="ORF">PR003_g11357</name>
</gene>